<organism evidence="2 3">
    <name type="scientific">Listeria fleischmannii</name>
    <dbReference type="NCBI Taxonomy" id="1069827"/>
    <lineage>
        <taxon>Bacteria</taxon>
        <taxon>Bacillati</taxon>
        <taxon>Bacillota</taxon>
        <taxon>Bacilli</taxon>
        <taxon>Bacillales</taxon>
        <taxon>Listeriaceae</taxon>
        <taxon>Listeria</taxon>
    </lineage>
</organism>
<dbReference type="EMBL" id="JAARPY010000020">
    <property type="protein sequence ID" value="MBC1399929.1"/>
    <property type="molecule type" value="Genomic_DNA"/>
</dbReference>
<name>A0A841YI05_9LIST</name>
<dbReference type="Pfam" id="PF18008">
    <property type="entry name" value="Bac_RepA_C"/>
    <property type="match status" value="1"/>
</dbReference>
<feature type="domain" description="Replication initiator protein A C-terminal" evidence="1">
    <location>
        <begin position="181"/>
        <end position="265"/>
    </location>
</feature>
<gene>
    <name evidence="2" type="ORF">HB844_13780</name>
</gene>
<accession>A0A841YI05</accession>
<dbReference type="SUPFAM" id="SSF46785">
    <property type="entry name" value="Winged helix' DNA-binding domain"/>
    <property type="match status" value="1"/>
</dbReference>
<evidence type="ECO:0000313" key="3">
    <source>
        <dbReference type="Proteomes" id="UP000571128"/>
    </source>
</evidence>
<sequence>MGLERLREYQQFENINDLRATIDIYLNNPALNTNTRRVLEYITACATRYTGACTLLRQTIADKLHISKATVARALMTLRQENMIETHPTRKKSQRGGSGANIIQILPCETPVETPHDTPLQSFEDAKTIDIGHIQGDRAASVNYFSLSNNYLDTLQDTPISVQQEQTLLKNLAAVNQESGLSPDNLNVIGLFSTSVSEAEKMIQIILRAKACVSQELDCSILLEDTQKSIHITLLKIYKNLKTKAIKNQDNYAFITFMNLFKTIHEEAVTATRYKNLNQMTAWLNQ</sequence>
<evidence type="ECO:0000313" key="2">
    <source>
        <dbReference type="EMBL" id="MBC1399929.1"/>
    </source>
</evidence>
<dbReference type="RefSeq" id="WP_185363561.1">
    <property type="nucleotide sequence ID" value="NZ_JAARPY010000020.1"/>
</dbReference>
<comment type="caution">
    <text evidence="2">The sequence shown here is derived from an EMBL/GenBank/DDBJ whole genome shotgun (WGS) entry which is preliminary data.</text>
</comment>
<reference evidence="2 3" key="1">
    <citation type="submission" date="2020-03" db="EMBL/GenBank/DDBJ databases">
        <title>Soil Listeria distribution.</title>
        <authorList>
            <person name="Liao J."/>
            <person name="Wiedmann M."/>
        </authorList>
    </citation>
    <scope>NUCLEOTIDE SEQUENCE [LARGE SCALE GENOMIC DNA]</scope>
    <source>
        <strain evidence="2 3">FSL L7-1645</strain>
    </source>
</reference>
<dbReference type="Proteomes" id="UP000571128">
    <property type="component" value="Unassembled WGS sequence"/>
</dbReference>
<protein>
    <recommendedName>
        <fullName evidence="1">Replication initiator protein A C-terminal domain-containing protein</fullName>
    </recommendedName>
</protein>
<dbReference type="InterPro" id="IPR036390">
    <property type="entry name" value="WH_DNA-bd_sf"/>
</dbReference>
<evidence type="ECO:0000259" key="1">
    <source>
        <dbReference type="Pfam" id="PF18008"/>
    </source>
</evidence>
<proteinExistence type="predicted"/>
<dbReference type="AlphaFoldDB" id="A0A841YI05"/>
<dbReference type="InterPro" id="IPR041151">
    <property type="entry name" value="Bac_RepA_C"/>
</dbReference>